<evidence type="ECO:0000313" key="1">
    <source>
        <dbReference type="EMBL" id="MDI5962543.1"/>
    </source>
</evidence>
<evidence type="ECO:0000313" key="3">
    <source>
        <dbReference type="Proteomes" id="UP001156398"/>
    </source>
</evidence>
<dbReference type="RefSeq" id="WP_271316332.1">
    <property type="nucleotide sequence ID" value="NZ_JAAGKO020000007.1"/>
</dbReference>
<evidence type="ECO:0000313" key="2">
    <source>
        <dbReference type="EMBL" id="MDI5969176.1"/>
    </source>
</evidence>
<protein>
    <submittedName>
        <fullName evidence="2">Uncharacterized protein</fullName>
    </submittedName>
</protein>
<dbReference type="EMBL" id="JABXJJ020000008">
    <property type="protein sequence ID" value="MDI5969176.1"/>
    <property type="molecule type" value="Genomic_DNA"/>
</dbReference>
<dbReference type="EMBL" id="JAAGKO020000007">
    <property type="protein sequence ID" value="MDI5962543.1"/>
    <property type="molecule type" value="Genomic_DNA"/>
</dbReference>
<organism evidence="2">
    <name type="scientific">Streptantibioticus silvisoli</name>
    <dbReference type="NCBI Taxonomy" id="2705255"/>
    <lineage>
        <taxon>Bacteria</taxon>
        <taxon>Bacillati</taxon>
        <taxon>Actinomycetota</taxon>
        <taxon>Actinomycetes</taxon>
        <taxon>Kitasatosporales</taxon>
        <taxon>Streptomycetaceae</taxon>
        <taxon>Streptantibioticus</taxon>
    </lineage>
</organism>
<dbReference type="AlphaFoldDB" id="A0AA90JWJ9"/>
<dbReference type="Pfam" id="PF21813">
    <property type="entry name" value="DUF6882"/>
    <property type="match status" value="1"/>
</dbReference>
<name>A0AA90JWJ9_9ACTN</name>
<comment type="caution">
    <text evidence="2">The sequence shown here is derived from an EMBL/GenBank/DDBJ whole genome shotgun (WGS) entry which is preliminary data.</text>
</comment>
<reference evidence="2 3" key="1">
    <citation type="submission" date="2023-05" db="EMBL/GenBank/DDBJ databases">
        <title>Streptantibioticus silvisoli sp. nov., acidotolerant actinomycetes 1 from pine litter.</title>
        <authorList>
            <person name="Swiecimska M."/>
            <person name="Golinska P."/>
            <person name="Sangal V."/>
            <person name="Wachnowicz B."/>
            <person name="Goodfellow M."/>
        </authorList>
    </citation>
    <scope>NUCLEOTIDE SEQUENCE</scope>
    <source>
        <strain evidence="2">SL13</strain>
        <strain evidence="1 3">SL54</strain>
    </source>
</reference>
<keyword evidence="3" id="KW-1185">Reference proteome</keyword>
<accession>A0AA90JWJ9</accession>
<gene>
    <name evidence="1" type="ORF">POF43_007425</name>
    <name evidence="2" type="ORF">POF50_007430</name>
</gene>
<dbReference type="Proteomes" id="UP001156398">
    <property type="component" value="Unassembled WGS sequence"/>
</dbReference>
<proteinExistence type="predicted"/>
<dbReference type="InterPro" id="IPR049249">
    <property type="entry name" value="DUF6882"/>
</dbReference>
<sequence>MITTFSDAFGRATERHAAWAAQQLQSFTGFLPDGEWSADLDTCRYRQGGRDLRISMLGTFSEEDGSWLWGWANPGFQGSPVTRTAGTLREIGTRYGVPEFAERMVPLAGFPDVRRAVEMLAFGAMGVLGAAGYVGVEAGPGTRLYLLADDPAVPRAAPEAVVLPRVLMYGVELLDVPARPVVAGYFEHHGLPWHESEESISAALPSGATAEVRFDAAGRIASVQVASGGVMG</sequence>